<dbReference type="PANTHER" id="PTHR30143">
    <property type="entry name" value="ACID HYDRATASE"/>
    <property type="match status" value="1"/>
</dbReference>
<dbReference type="InterPro" id="IPR036663">
    <property type="entry name" value="Fumarylacetoacetase_C_sf"/>
</dbReference>
<dbReference type="GO" id="GO:0016787">
    <property type="term" value="F:hydrolase activity"/>
    <property type="evidence" value="ECO:0007669"/>
    <property type="project" value="UniProtKB-KW"/>
</dbReference>
<dbReference type="AlphaFoldDB" id="A0A940YB29"/>
<evidence type="ECO:0000313" key="4">
    <source>
        <dbReference type="Proteomes" id="UP000676246"/>
    </source>
</evidence>
<keyword evidence="4" id="KW-1185">Reference proteome</keyword>
<dbReference type="SUPFAM" id="SSF56529">
    <property type="entry name" value="FAH"/>
    <property type="match status" value="1"/>
</dbReference>
<dbReference type="Pfam" id="PF01557">
    <property type="entry name" value="FAA_hydrolase"/>
    <property type="match status" value="1"/>
</dbReference>
<evidence type="ECO:0000313" key="3">
    <source>
        <dbReference type="EMBL" id="MBQ0933262.1"/>
    </source>
</evidence>
<protein>
    <submittedName>
        <fullName evidence="3">Fumarylacetoacetate hydrolase family protein</fullName>
    </submittedName>
</protein>
<organism evidence="3 4">
    <name type="scientific">Ideonella alba</name>
    <dbReference type="NCBI Taxonomy" id="2824118"/>
    <lineage>
        <taxon>Bacteria</taxon>
        <taxon>Pseudomonadati</taxon>
        <taxon>Pseudomonadota</taxon>
        <taxon>Betaproteobacteria</taxon>
        <taxon>Burkholderiales</taxon>
        <taxon>Sphaerotilaceae</taxon>
        <taxon>Ideonella</taxon>
    </lineage>
</organism>
<evidence type="ECO:0000259" key="2">
    <source>
        <dbReference type="Pfam" id="PF01557"/>
    </source>
</evidence>
<dbReference type="EMBL" id="JAGQDD010000025">
    <property type="protein sequence ID" value="MBQ0933262.1"/>
    <property type="molecule type" value="Genomic_DNA"/>
</dbReference>
<dbReference type="GO" id="GO:0008684">
    <property type="term" value="F:2-oxopent-4-enoate hydratase activity"/>
    <property type="evidence" value="ECO:0007669"/>
    <property type="project" value="TreeGrafter"/>
</dbReference>
<dbReference type="InterPro" id="IPR011234">
    <property type="entry name" value="Fumarylacetoacetase-like_C"/>
</dbReference>
<dbReference type="Proteomes" id="UP000676246">
    <property type="component" value="Unassembled WGS sequence"/>
</dbReference>
<keyword evidence="1" id="KW-0456">Lyase</keyword>
<dbReference type="PANTHER" id="PTHR30143:SF0">
    <property type="entry name" value="2-KETO-4-PENTENOATE HYDRATASE"/>
    <property type="match status" value="1"/>
</dbReference>
<evidence type="ECO:0000256" key="1">
    <source>
        <dbReference type="ARBA" id="ARBA00023239"/>
    </source>
</evidence>
<name>A0A940YB29_9BURK</name>
<accession>A0A940YB29</accession>
<keyword evidence="3" id="KW-0378">Hydrolase</keyword>
<dbReference type="Gene3D" id="3.90.850.10">
    <property type="entry name" value="Fumarylacetoacetase-like, C-terminal domain"/>
    <property type="match status" value="1"/>
</dbReference>
<dbReference type="RefSeq" id="WP_210856929.1">
    <property type="nucleotide sequence ID" value="NZ_JAGQDD010000025.1"/>
</dbReference>
<reference evidence="3 4" key="1">
    <citation type="submission" date="2021-04" db="EMBL/GenBank/DDBJ databases">
        <title>The genome sequence of Ideonella sp. 3Y2.</title>
        <authorList>
            <person name="Liu Y."/>
        </authorList>
    </citation>
    <scope>NUCLEOTIDE SEQUENCE [LARGE SCALE GENOMIC DNA]</scope>
    <source>
        <strain evidence="3 4">3Y2</strain>
    </source>
</reference>
<dbReference type="InterPro" id="IPR050772">
    <property type="entry name" value="Hydratase-Decarb/MhpD_sf"/>
</dbReference>
<sequence>MHPTQAALRDALLAARRQHRALDPAPHWSLAVPDADTAQALQQAQGVALGEWAPDALPGYWKSGSAACDVPLVHAPLLPSGVHAPGADLRAQTWLLQPPLVEAEIALRLGQPVDAATAQRLHPDEAPALVDALAVAIEVVDSRWRDLAHTPPLLKLADFQVHGALVLGPWQPWRAIDWSAQAGWLRCGDAAPVRFQGSHPLGTPTWLLPGWLQHLTRDGATVPAGTVVTTGAWCGGVPVSRGQHVLAHFDGLGEVEMWL</sequence>
<comment type="caution">
    <text evidence="3">The sequence shown here is derived from an EMBL/GenBank/DDBJ whole genome shotgun (WGS) entry which is preliminary data.</text>
</comment>
<proteinExistence type="predicted"/>
<dbReference type="GO" id="GO:0005737">
    <property type="term" value="C:cytoplasm"/>
    <property type="evidence" value="ECO:0007669"/>
    <property type="project" value="TreeGrafter"/>
</dbReference>
<feature type="domain" description="Fumarylacetoacetase-like C-terminal" evidence="2">
    <location>
        <begin position="79"/>
        <end position="256"/>
    </location>
</feature>
<gene>
    <name evidence="3" type="ORF">KAK03_22545</name>
</gene>